<keyword evidence="2" id="KW-0961">Cell wall biogenesis/degradation</keyword>
<dbReference type="PANTHER" id="PTHR23135:SF4">
    <property type="entry name" value="UDP-N-ACETYLMURAMOYL-L-ALANYL-D-GLUTAMATE--2,6-DIAMINOPIMELATE LIGASE MURE HOMOLOG, CHLOROPLASTIC"/>
    <property type="match status" value="1"/>
</dbReference>
<gene>
    <name evidence="5" type="primary">murE</name>
    <name evidence="5" type="ORF">HMPREF1316_0666</name>
</gene>
<dbReference type="GO" id="GO:0009252">
    <property type="term" value="P:peptidoglycan biosynthetic process"/>
    <property type="evidence" value="ECO:0007669"/>
    <property type="project" value="UniProtKB-UniPathway"/>
</dbReference>
<keyword evidence="2" id="KW-0131">Cell cycle</keyword>
<organism evidence="5 6">
    <name type="scientific">Olsenella profusa F0195</name>
    <dbReference type="NCBI Taxonomy" id="1125712"/>
    <lineage>
        <taxon>Bacteria</taxon>
        <taxon>Bacillati</taxon>
        <taxon>Actinomycetota</taxon>
        <taxon>Coriobacteriia</taxon>
        <taxon>Coriobacteriales</taxon>
        <taxon>Atopobiaceae</taxon>
        <taxon>Olsenella</taxon>
    </lineage>
</organism>
<dbReference type="InterPro" id="IPR036615">
    <property type="entry name" value="Mur_ligase_C_dom_sf"/>
</dbReference>
<dbReference type="InterPro" id="IPR013221">
    <property type="entry name" value="Mur_ligase_cen"/>
</dbReference>
<dbReference type="STRING" id="1125712.HMPREF1316_0666"/>
<evidence type="ECO:0000256" key="1">
    <source>
        <dbReference type="ARBA" id="ARBA00005898"/>
    </source>
</evidence>
<keyword evidence="6" id="KW-1185">Reference proteome</keyword>
<keyword evidence="5" id="KW-0436">Ligase</keyword>
<evidence type="ECO:0000313" key="6">
    <source>
        <dbReference type="Proteomes" id="UP000016638"/>
    </source>
</evidence>
<proteinExistence type="inferred from homology"/>
<dbReference type="NCBIfam" id="TIGR01085">
    <property type="entry name" value="murE"/>
    <property type="match status" value="1"/>
</dbReference>
<dbReference type="GO" id="GO:0005524">
    <property type="term" value="F:ATP binding"/>
    <property type="evidence" value="ECO:0007669"/>
    <property type="project" value="InterPro"/>
</dbReference>
<dbReference type="GO" id="GO:0005737">
    <property type="term" value="C:cytoplasm"/>
    <property type="evidence" value="ECO:0007669"/>
    <property type="project" value="UniProtKB-SubCell"/>
</dbReference>
<dbReference type="RefSeq" id="WP_021727260.1">
    <property type="nucleotide sequence ID" value="NZ_AWEZ01000069.1"/>
</dbReference>
<dbReference type="InterPro" id="IPR004101">
    <property type="entry name" value="Mur_ligase_C"/>
</dbReference>
<dbReference type="Proteomes" id="UP000016638">
    <property type="component" value="Unassembled WGS sequence"/>
</dbReference>
<dbReference type="GO" id="GO:0071555">
    <property type="term" value="P:cell wall organization"/>
    <property type="evidence" value="ECO:0007669"/>
    <property type="project" value="UniProtKB-KW"/>
</dbReference>
<comment type="pathway">
    <text evidence="2">Cell wall biogenesis; peptidoglycan biosynthesis.</text>
</comment>
<dbReference type="GO" id="GO:0016881">
    <property type="term" value="F:acid-amino acid ligase activity"/>
    <property type="evidence" value="ECO:0007669"/>
    <property type="project" value="InterPro"/>
</dbReference>
<evidence type="ECO:0000313" key="5">
    <source>
        <dbReference type="EMBL" id="ERL06204.1"/>
    </source>
</evidence>
<protein>
    <submittedName>
        <fullName evidence="5">UDP-N-acetylmuramoyl-L-alanyl-D-glutamate--2, 6-diaminopimelate ligase</fullName>
    </submittedName>
</protein>
<dbReference type="Gene3D" id="3.90.190.20">
    <property type="entry name" value="Mur ligase, C-terminal domain"/>
    <property type="match status" value="1"/>
</dbReference>
<dbReference type="OrthoDB" id="9800958at2"/>
<dbReference type="PANTHER" id="PTHR23135">
    <property type="entry name" value="MUR LIGASE FAMILY MEMBER"/>
    <property type="match status" value="1"/>
</dbReference>
<dbReference type="AlphaFoldDB" id="U2SZG4"/>
<dbReference type="SUPFAM" id="SSF53244">
    <property type="entry name" value="MurD-like peptide ligases, peptide-binding domain"/>
    <property type="match status" value="1"/>
</dbReference>
<dbReference type="eggNOG" id="COG0769">
    <property type="taxonomic scope" value="Bacteria"/>
</dbReference>
<sequence>MGEMARTHTTLGDLARQLADEGLATPRTALSAEERALALTGADCDSRVIRPGHLFVCKGTQFKTAYLTKALEAGACAYLCDESHANELAAAAPGVPALAAPDDRLRRAMAVASAEAWGHPDRALTVVGLTGTKGKSTTAYLLRAILAEHVATRVCGATPPAQGVGLIGSIETIDGVGSGESVNTTPEAPDLWRHLATMRDAGLRYAVMEVSSQALKYHRVDCLRLDVAAFTNIGEDHISPLEHPTFEDYFSSKLRIFEQARRAVVNLDADHVERILAAAHGCERLLTFSLRGRDADVWARDVEPSFGHLHFWVHTPSWEGKAELGMPGSFNVENALAAICCAEYLGIPADETVRGLARTRVPGRMEIVDAPELGLTGIVDFAHNKMAFSRLFPAVRQEFPGCKVIAVFGATGDKAVERRRELPAEAARWTDRLIFTKDDPGFERVEDICREMAASTPAGTPYEIVPDRAEAVRRAVDLAADDPTHVVVCVLARGTEGSQHERGRLVPSPLDADLLAAAIEARRRA</sequence>
<accession>U2SZG4</accession>
<dbReference type="InterPro" id="IPR036565">
    <property type="entry name" value="Mur-like_cat_sf"/>
</dbReference>
<evidence type="ECO:0000259" key="4">
    <source>
        <dbReference type="Pfam" id="PF08245"/>
    </source>
</evidence>
<comment type="similarity">
    <text evidence="1">Belongs to the MurCDEF family. MurE subfamily.</text>
</comment>
<dbReference type="UniPathway" id="UPA00219"/>
<dbReference type="PATRIC" id="fig|1125712.3.peg.2327"/>
<dbReference type="Pfam" id="PF02875">
    <property type="entry name" value="Mur_ligase_C"/>
    <property type="match status" value="1"/>
</dbReference>
<dbReference type="EMBL" id="AWEZ01000069">
    <property type="protein sequence ID" value="ERL06204.1"/>
    <property type="molecule type" value="Genomic_DNA"/>
</dbReference>
<comment type="subcellular location">
    <subcellularLocation>
        <location evidence="2">Cytoplasm</location>
    </subcellularLocation>
</comment>
<comment type="caution">
    <text evidence="5">The sequence shown here is derived from an EMBL/GenBank/DDBJ whole genome shotgun (WGS) entry which is preliminary data.</text>
</comment>
<dbReference type="Pfam" id="PF08245">
    <property type="entry name" value="Mur_ligase_M"/>
    <property type="match status" value="1"/>
</dbReference>
<reference evidence="5 6" key="1">
    <citation type="submission" date="2013-08" db="EMBL/GenBank/DDBJ databases">
        <authorList>
            <person name="Durkin A.S."/>
            <person name="Haft D.R."/>
            <person name="McCorrison J."/>
            <person name="Torralba M."/>
            <person name="Gillis M."/>
            <person name="Haft D.H."/>
            <person name="Methe B."/>
            <person name="Sutton G."/>
            <person name="Nelson K.E."/>
        </authorList>
    </citation>
    <scope>NUCLEOTIDE SEQUENCE [LARGE SCALE GENOMIC DNA]</scope>
    <source>
        <strain evidence="5 6">F0195</strain>
    </source>
</reference>
<evidence type="ECO:0000259" key="3">
    <source>
        <dbReference type="Pfam" id="PF02875"/>
    </source>
</evidence>
<dbReference type="SUPFAM" id="SSF63418">
    <property type="entry name" value="MurE/MurF N-terminal domain"/>
    <property type="match status" value="1"/>
</dbReference>
<keyword evidence="2" id="KW-0573">Peptidoglycan synthesis</keyword>
<dbReference type="GO" id="GO:0008360">
    <property type="term" value="P:regulation of cell shape"/>
    <property type="evidence" value="ECO:0007669"/>
    <property type="project" value="UniProtKB-KW"/>
</dbReference>
<dbReference type="InterPro" id="IPR005761">
    <property type="entry name" value="UDP-N-AcMur-Glu-dNH2Pim_ligase"/>
</dbReference>
<feature type="domain" description="Mur ligase central" evidence="4">
    <location>
        <begin position="130"/>
        <end position="342"/>
    </location>
</feature>
<evidence type="ECO:0000256" key="2">
    <source>
        <dbReference type="RuleBase" id="RU004135"/>
    </source>
</evidence>
<keyword evidence="2" id="KW-0132">Cell division</keyword>
<dbReference type="Gene3D" id="3.40.1190.10">
    <property type="entry name" value="Mur-like, catalytic domain"/>
    <property type="match status" value="1"/>
</dbReference>
<dbReference type="GO" id="GO:0051301">
    <property type="term" value="P:cell division"/>
    <property type="evidence" value="ECO:0007669"/>
    <property type="project" value="UniProtKB-KW"/>
</dbReference>
<dbReference type="Gene3D" id="3.40.1390.10">
    <property type="entry name" value="MurE/MurF, N-terminal domain"/>
    <property type="match status" value="1"/>
</dbReference>
<dbReference type="SUPFAM" id="SSF53623">
    <property type="entry name" value="MurD-like peptide ligases, catalytic domain"/>
    <property type="match status" value="1"/>
</dbReference>
<name>U2SZG4_9ACTN</name>
<keyword evidence="2" id="KW-0133">Cell shape</keyword>
<feature type="domain" description="Mur ligase C-terminal" evidence="3">
    <location>
        <begin position="363"/>
        <end position="488"/>
    </location>
</feature>
<dbReference type="InterPro" id="IPR035911">
    <property type="entry name" value="MurE/MurF_N"/>
</dbReference>